<evidence type="ECO:0000256" key="1">
    <source>
        <dbReference type="SAM" id="Coils"/>
    </source>
</evidence>
<reference evidence="4" key="1">
    <citation type="submission" date="2016-04" db="EMBL/GenBank/DDBJ databases">
        <authorList>
            <person name="Nguyen H.D."/>
            <person name="Kesanakurti P."/>
            <person name="Cullis J."/>
            <person name="Levesque C.A."/>
            <person name="Hambleton S."/>
        </authorList>
    </citation>
    <scope>NUCLEOTIDE SEQUENCE</scope>
    <source>
        <strain evidence="4">DAOMC 238032</strain>
    </source>
</reference>
<feature type="compositionally biased region" description="Polar residues" evidence="2">
    <location>
        <begin position="131"/>
        <end position="144"/>
    </location>
</feature>
<proteinExistence type="predicted"/>
<feature type="domain" description="PH" evidence="3">
    <location>
        <begin position="874"/>
        <end position="977"/>
    </location>
</feature>
<feature type="compositionally biased region" description="Basic and acidic residues" evidence="2">
    <location>
        <begin position="99"/>
        <end position="112"/>
    </location>
</feature>
<feature type="compositionally biased region" description="Low complexity" evidence="2">
    <location>
        <begin position="671"/>
        <end position="699"/>
    </location>
</feature>
<protein>
    <recommendedName>
        <fullName evidence="3">PH domain-containing protein</fullName>
    </recommendedName>
</protein>
<dbReference type="SMART" id="SM00233">
    <property type="entry name" value="PH"/>
    <property type="match status" value="1"/>
</dbReference>
<dbReference type="EMBL" id="LWDD02000164">
    <property type="protein sequence ID" value="KAE8263183.1"/>
    <property type="molecule type" value="Genomic_DNA"/>
</dbReference>
<name>A0A8T8TPD1_9BASI</name>
<organism evidence="4 5">
    <name type="scientific">Tilletia caries</name>
    <name type="common">wheat bunt fungus</name>
    <dbReference type="NCBI Taxonomy" id="13290"/>
    <lineage>
        <taxon>Eukaryota</taxon>
        <taxon>Fungi</taxon>
        <taxon>Dikarya</taxon>
        <taxon>Basidiomycota</taxon>
        <taxon>Ustilaginomycotina</taxon>
        <taxon>Exobasidiomycetes</taxon>
        <taxon>Tilletiales</taxon>
        <taxon>Tilletiaceae</taxon>
        <taxon>Tilletia</taxon>
    </lineage>
</organism>
<feature type="compositionally biased region" description="Pro residues" evidence="2">
    <location>
        <begin position="634"/>
        <end position="651"/>
    </location>
</feature>
<reference evidence="4" key="2">
    <citation type="journal article" date="2019" name="IMA Fungus">
        <title>Genome sequencing and comparison of five Tilletia species to identify candidate genes for the detection of regulated species infecting wheat.</title>
        <authorList>
            <person name="Nguyen H.D.T."/>
            <person name="Sultana T."/>
            <person name="Kesanakurti P."/>
            <person name="Hambleton S."/>
        </authorList>
    </citation>
    <scope>NUCLEOTIDE SEQUENCE</scope>
    <source>
        <strain evidence="4">DAOMC 238032</strain>
    </source>
</reference>
<feature type="region of interest" description="Disordered" evidence="2">
    <location>
        <begin position="322"/>
        <end position="341"/>
    </location>
</feature>
<feature type="region of interest" description="Disordered" evidence="2">
    <location>
        <begin position="281"/>
        <end position="303"/>
    </location>
</feature>
<feature type="compositionally biased region" description="Acidic residues" evidence="2">
    <location>
        <begin position="152"/>
        <end position="162"/>
    </location>
</feature>
<keyword evidence="1" id="KW-0175">Coiled coil</keyword>
<feature type="compositionally biased region" description="Pro residues" evidence="2">
    <location>
        <begin position="29"/>
        <end position="43"/>
    </location>
</feature>
<dbReference type="SUPFAM" id="SSF50729">
    <property type="entry name" value="PH domain-like"/>
    <property type="match status" value="1"/>
</dbReference>
<comment type="caution">
    <text evidence="4">The sequence shown here is derived from an EMBL/GenBank/DDBJ whole genome shotgun (WGS) entry which is preliminary data.</text>
</comment>
<feature type="compositionally biased region" description="Low complexity" evidence="2">
    <location>
        <begin position="531"/>
        <end position="549"/>
    </location>
</feature>
<feature type="compositionally biased region" description="Pro residues" evidence="2">
    <location>
        <begin position="449"/>
        <end position="460"/>
    </location>
</feature>
<dbReference type="Proteomes" id="UP000077671">
    <property type="component" value="Unassembled WGS sequence"/>
</dbReference>
<feature type="region of interest" description="Disordered" evidence="2">
    <location>
        <begin position="369"/>
        <end position="708"/>
    </location>
</feature>
<evidence type="ECO:0000256" key="2">
    <source>
        <dbReference type="SAM" id="MobiDB-lite"/>
    </source>
</evidence>
<feature type="region of interest" description="Disordered" evidence="2">
    <location>
        <begin position="1"/>
        <end position="162"/>
    </location>
</feature>
<feature type="compositionally biased region" description="Pro residues" evidence="2">
    <location>
        <begin position="290"/>
        <end position="303"/>
    </location>
</feature>
<evidence type="ECO:0000259" key="3">
    <source>
        <dbReference type="SMART" id="SM00233"/>
    </source>
</evidence>
<dbReference type="AlphaFoldDB" id="A0A8T8TPD1"/>
<sequence length="978" mass="108239">MDSRNPLTAAARDRHSFAGRSPSSQRNPSPSPSPSHNPNPNPNPNANNRLSQSAASSLAPESIIDPRYGTNSKPVSELGNDLVPIRIIEASEAGTREGTVCDDHENEHHHHDDDDDDDDGDDDDEVEDAQIMQQRSSYIQNGTRSKIGGIANDDDTIGGDTTDTVEEENYQRVLEMPLARNRKTMMSFMTEASHIRLEREKDEFLEWQQLQAERSEAFERARLKQRERERIRADELRRDELMRKLMAEQGLEDVNRAGTASRIAGSFADDSYRTGASSRNAYTIGDRTLPPLPPPPTPLPEVPLPPTPQALVNQYKLKAKGWVVSGDPGQGPPSSNSSSSTHVNTIAFAGQQGSAAQARARRLSSASTLLPSTYEHQQVPMRVRHASGTGSTQMQAQAQAQAQARERKPSNSSSQSPTLYDQKRSSMRVGYPSNQTQTRGSEDYVRPSGLPPLPPTPTTPTPGSTEVAHARARTESSTSSAYDQLPSSLRLGHGASVIGGTEARERGLSNASSSSGTPYDHQRSSMRPSVAQAQALAQSLAQTQAQAQAREPERKMSNASSSSPTPYDHQRSSMRLGHGSGPGAAQAQAQARERRPSNASSSPSPTPYDHQRSSMRLGYVTNPNNRGSGDGPGSSPPLPLLPPLPPLPPLPRGKRSSADSRSSMPPPPPAKESQPQHHQSPQYQHQHQHQNQPQPVQIPMTKDLHTSALPPLPEEVAHFKAVAQHAHDQQVKLEEQVRLSESKTKMRAEKEAVARAKWAKEQATRDRLDAWERSLLESAERKRRETVERLREEETRRADAARLESERQAVQEKEALAEAARRRDLAHEREARIKEEYELRRAGDEEALKRAAEREDARMKLVKRLEELELGKSMVLNGSVTIQLGDTLIWRRRWFELRGNSMLLYKSEHEKADVLERIDLRGSIRSVTDAYEECQMVNSFKVSFVEDAPLASITAYTDTPEDKDVLRSGIEVVSSMEL</sequence>
<evidence type="ECO:0000313" key="4">
    <source>
        <dbReference type="EMBL" id="KAE8263183.1"/>
    </source>
</evidence>
<dbReference type="InterPro" id="IPR011993">
    <property type="entry name" value="PH-like_dom_sf"/>
</dbReference>
<dbReference type="InterPro" id="IPR001849">
    <property type="entry name" value="PH_domain"/>
</dbReference>
<feature type="compositionally biased region" description="Polar residues" evidence="2">
    <location>
        <begin position="410"/>
        <end position="419"/>
    </location>
</feature>
<feature type="compositionally biased region" description="Acidic residues" evidence="2">
    <location>
        <begin position="113"/>
        <end position="128"/>
    </location>
</feature>
<dbReference type="Gene3D" id="2.30.29.30">
    <property type="entry name" value="Pleckstrin-homology domain (PH domain)/Phosphotyrosine-binding domain (PTB)"/>
    <property type="match status" value="1"/>
</dbReference>
<gene>
    <name evidence="4" type="ORF">A4X03_0g1868</name>
</gene>
<feature type="coiled-coil region" evidence="1">
    <location>
        <begin position="776"/>
        <end position="854"/>
    </location>
</feature>
<accession>A0A8T8TPD1</accession>
<evidence type="ECO:0000313" key="5">
    <source>
        <dbReference type="Proteomes" id="UP000077671"/>
    </source>
</evidence>